<dbReference type="GO" id="GO:0006260">
    <property type="term" value="P:DNA replication"/>
    <property type="evidence" value="ECO:0007669"/>
    <property type="project" value="TreeGrafter"/>
</dbReference>
<dbReference type="PANTHER" id="PTHR12805">
    <property type="entry name" value="KIN17 KIN, ANTIGENIC DETERMINANT OF RECA PROTEIN HOMOLOG"/>
    <property type="match status" value="1"/>
</dbReference>
<evidence type="ECO:0000313" key="3">
    <source>
        <dbReference type="EMBL" id="CAF4911035.1"/>
    </source>
</evidence>
<dbReference type="GO" id="GO:0005634">
    <property type="term" value="C:nucleus"/>
    <property type="evidence" value="ECO:0007669"/>
    <property type="project" value="TreeGrafter"/>
</dbReference>
<proteinExistence type="predicted"/>
<evidence type="ECO:0000259" key="2">
    <source>
        <dbReference type="Pfam" id="PF10357"/>
    </source>
</evidence>
<reference evidence="3" key="1">
    <citation type="submission" date="2021-02" db="EMBL/GenBank/DDBJ databases">
        <authorList>
            <person name="Nowell W R."/>
        </authorList>
    </citation>
    <scope>NUCLEOTIDE SEQUENCE</scope>
</reference>
<comment type="caution">
    <text evidence="3">The sequence shown here is derived from an EMBL/GenBank/DDBJ whole genome shotgun (WGS) entry which is preliminary data.</text>
</comment>
<dbReference type="GO" id="GO:0006974">
    <property type="term" value="P:DNA damage response"/>
    <property type="evidence" value="ECO:0007669"/>
    <property type="project" value="TreeGrafter"/>
</dbReference>
<protein>
    <recommendedName>
        <fullName evidence="2">DNA/RNA-binding protein Kin17 WH-like domain-containing protein</fullName>
    </recommendedName>
</protein>
<evidence type="ECO:0000256" key="1">
    <source>
        <dbReference type="SAM" id="MobiDB-lite"/>
    </source>
</evidence>
<organism evidence="3 4">
    <name type="scientific">Rotaria magnacalcarata</name>
    <dbReference type="NCBI Taxonomy" id="392030"/>
    <lineage>
        <taxon>Eukaryota</taxon>
        <taxon>Metazoa</taxon>
        <taxon>Spiralia</taxon>
        <taxon>Gnathifera</taxon>
        <taxon>Rotifera</taxon>
        <taxon>Eurotatoria</taxon>
        <taxon>Bdelloidea</taxon>
        <taxon>Philodinida</taxon>
        <taxon>Philodinidae</taxon>
        <taxon>Rotaria</taxon>
    </lineage>
</organism>
<dbReference type="InterPro" id="IPR019447">
    <property type="entry name" value="DNA/RNA-bd_Kin17_WH-like_dom"/>
</dbReference>
<feature type="non-terminal residue" evidence="3">
    <location>
        <position position="1"/>
    </location>
</feature>
<dbReference type="InterPro" id="IPR037321">
    <property type="entry name" value="KIN17-like"/>
</dbReference>
<evidence type="ECO:0000313" key="4">
    <source>
        <dbReference type="Proteomes" id="UP000676336"/>
    </source>
</evidence>
<dbReference type="InterPro" id="IPR038254">
    <property type="entry name" value="KIN17_WH-like_sf"/>
</dbReference>
<dbReference type="Pfam" id="PF10357">
    <property type="entry name" value="WH_KIN17"/>
    <property type="match status" value="1"/>
</dbReference>
<dbReference type="GO" id="GO:0003690">
    <property type="term" value="F:double-stranded DNA binding"/>
    <property type="evidence" value="ECO:0007669"/>
    <property type="project" value="TreeGrafter"/>
</dbReference>
<feature type="non-terminal residue" evidence="3">
    <location>
        <position position="50"/>
    </location>
</feature>
<dbReference type="Gene3D" id="1.10.10.2030">
    <property type="entry name" value="DNA/RNA-binding protein Kin17, conserved domain"/>
    <property type="match status" value="1"/>
</dbReference>
<accession>A0A8S3CG76</accession>
<dbReference type="EMBL" id="CAJOBI010176843">
    <property type="protein sequence ID" value="CAF4911035.1"/>
    <property type="molecule type" value="Genomic_DNA"/>
</dbReference>
<dbReference type="Proteomes" id="UP000676336">
    <property type="component" value="Unassembled WGS sequence"/>
</dbReference>
<dbReference type="PANTHER" id="PTHR12805:SF0">
    <property type="entry name" value="DNA_RNA-BINDING PROTEIN KIN17"/>
    <property type="match status" value="1"/>
</dbReference>
<feature type="domain" description="DNA/RNA-binding protein Kin17 WH-like" evidence="2">
    <location>
        <begin position="2"/>
        <end position="50"/>
    </location>
</feature>
<feature type="region of interest" description="Disordered" evidence="1">
    <location>
        <begin position="24"/>
        <end position="50"/>
    </location>
</feature>
<gene>
    <name evidence="3" type="ORF">SMN809_LOCUS52236</name>
</gene>
<sequence length="50" mass="6154">LCEIEQTERGWYVTLIDKDPDTVRREMESERKEKMDLDDEQRRQKLIAEQ</sequence>
<name>A0A8S3CG76_9BILA</name>
<dbReference type="AlphaFoldDB" id="A0A8S3CG76"/>